<dbReference type="EMBL" id="JAGPNK010000016">
    <property type="protein sequence ID" value="KAH7308060.1"/>
    <property type="molecule type" value="Genomic_DNA"/>
</dbReference>
<feature type="signal peptide" evidence="1">
    <location>
        <begin position="1"/>
        <end position="24"/>
    </location>
</feature>
<evidence type="ECO:0000256" key="1">
    <source>
        <dbReference type="SAM" id="SignalP"/>
    </source>
</evidence>
<gene>
    <name evidence="2" type="ORF">B0I35DRAFT_102674</name>
</gene>
<dbReference type="Proteomes" id="UP000813444">
    <property type="component" value="Unassembled WGS sequence"/>
</dbReference>
<proteinExistence type="predicted"/>
<sequence>MTSIAIRIPHTASLLLSALPATSPCFCTVVPRRHAQRPCNPVNATLWQDRNSAALRLCNLAAILILPAIRPCLHPSLSVSPFPCPGGECRYPVPLILLFATLPLVLCALPCSPVFPFAAPIAILSQPIG</sequence>
<name>A0A8K0WL07_9HYPO</name>
<organism evidence="2 3">
    <name type="scientific">Stachybotrys elegans</name>
    <dbReference type="NCBI Taxonomy" id="80388"/>
    <lineage>
        <taxon>Eukaryota</taxon>
        <taxon>Fungi</taxon>
        <taxon>Dikarya</taxon>
        <taxon>Ascomycota</taxon>
        <taxon>Pezizomycotina</taxon>
        <taxon>Sordariomycetes</taxon>
        <taxon>Hypocreomycetidae</taxon>
        <taxon>Hypocreales</taxon>
        <taxon>Stachybotryaceae</taxon>
        <taxon>Stachybotrys</taxon>
    </lineage>
</organism>
<dbReference type="AlphaFoldDB" id="A0A8K0WL07"/>
<keyword evidence="3" id="KW-1185">Reference proteome</keyword>
<evidence type="ECO:0000313" key="3">
    <source>
        <dbReference type="Proteomes" id="UP000813444"/>
    </source>
</evidence>
<accession>A0A8K0WL07</accession>
<feature type="chain" id="PRO_5035429900" evidence="1">
    <location>
        <begin position="25"/>
        <end position="129"/>
    </location>
</feature>
<reference evidence="2" key="1">
    <citation type="journal article" date="2021" name="Nat. Commun.">
        <title>Genetic determinants of endophytism in the Arabidopsis root mycobiome.</title>
        <authorList>
            <person name="Mesny F."/>
            <person name="Miyauchi S."/>
            <person name="Thiergart T."/>
            <person name="Pickel B."/>
            <person name="Atanasova L."/>
            <person name="Karlsson M."/>
            <person name="Huettel B."/>
            <person name="Barry K.W."/>
            <person name="Haridas S."/>
            <person name="Chen C."/>
            <person name="Bauer D."/>
            <person name="Andreopoulos W."/>
            <person name="Pangilinan J."/>
            <person name="LaButti K."/>
            <person name="Riley R."/>
            <person name="Lipzen A."/>
            <person name="Clum A."/>
            <person name="Drula E."/>
            <person name="Henrissat B."/>
            <person name="Kohler A."/>
            <person name="Grigoriev I.V."/>
            <person name="Martin F.M."/>
            <person name="Hacquard S."/>
        </authorList>
    </citation>
    <scope>NUCLEOTIDE SEQUENCE</scope>
    <source>
        <strain evidence="2">MPI-CAGE-CH-0235</strain>
    </source>
</reference>
<protein>
    <submittedName>
        <fullName evidence="2">Uncharacterized protein</fullName>
    </submittedName>
</protein>
<keyword evidence="1" id="KW-0732">Signal</keyword>
<comment type="caution">
    <text evidence="2">The sequence shown here is derived from an EMBL/GenBank/DDBJ whole genome shotgun (WGS) entry which is preliminary data.</text>
</comment>
<evidence type="ECO:0000313" key="2">
    <source>
        <dbReference type="EMBL" id="KAH7308060.1"/>
    </source>
</evidence>